<keyword evidence="2" id="KW-1185">Reference proteome</keyword>
<evidence type="ECO:0000313" key="2">
    <source>
        <dbReference type="Proteomes" id="UP001470230"/>
    </source>
</evidence>
<accession>A0ABR2KM59</accession>
<reference evidence="1 2" key="1">
    <citation type="submission" date="2024-04" db="EMBL/GenBank/DDBJ databases">
        <title>Tritrichomonas musculus Genome.</title>
        <authorList>
            <person name="Alves-Ferreira E."/>
            <person name="Grigg M."/>
            <person name="Lorenzi H."/>
            <person name="Galac M."/>
        </authorList>
    </citation>
    <scope>NUCLEOTIDE SEQUENCE [LARGE SCALE GENOMIC DNA]</scope>
    <source>
        <strain evidence="1 2">EAF2021</strain>
    </source>
</reference>
<organism evidence="1 2">
    <name type="scientific">Tritrichomonas musculus</name>
    <dbReference type="NCBI Taxonomy" id="1915356"/>
    <lineage>
        <taxon>Eukaryota</taxon>
        <taxon>Metamonada</taxon>
        <taxon>Parabasalia</taxon>
        <taxon>Tritrichomonadida</taxon>
        <taxon>Tritrichomonadidae</taxon>
        <taxon>Tritrichomonas</taxon>
    </lineage>
</organism>
<name>A0ABR2KM59_9EUKA</name>
<sequence>MVKPRLKINDTSNHEESGESKITVVVIAAIGSGNGNIHLVNHAIPCMNYFTPLFNVNFIKSSLSYCFARYPAADHHLEKYLSNYKAELVK</sequence>
<protein>
    <submittedName>
        <fullName evidence="1">Uncharacterized protein</fullName>
    </submittedName>
</protein>
<dbReference type="EMBL" id="JAPFFF010000004">
    <property type="protein sequence ID" value="KAK8891512.1"/>
    <property type="molecule type" value="Genomic_DNA"/>
</dbReference>
<evidence type="ECO:0000313" key="1">
    <source>
        <dbReference type="EMBL" id="KAK8891512.1"/>
    </source>
</evidence>
<comment type="caution">
    <text evidence="1">The sequence shown here is derived from an EMBL/GenBank/DDBJ whole genome shotgun (WGS) entry which is preliminary data.</text>
</comment>
<gene>
    <name evidence="1" type="ORF">M9Y10_028722</name>
</gene>
<dbReference type="Proteomes" id="UP001470230">
    <property type="component" value="Unassembled WGS sequence"/>
</dbReference>
<proteinExistence type="predicted"/>